<dbReference type="GO" id="GO:0034045">
    <property type="term" value="C:phagophore assembly site membrane"/>
    <property type="evidence" value="ECO:0007669"/>
    <property type="project" value="UniProtKB-SubCell"/>
</dbReference>
<evidence type="ECO:0000256" key="2">
    <source>
        <dbReference type="ARBA" id="ARBA00004623"/>
    </source>
</evidence>
<dbReference type="GO" id="GO:0030295">
    <property type="term" value="F:protein kinase activator activity"/>
    <property type="evidence" value="ECO:0007669"/>
    <property type="project" value="TreeGrafter"/>
</dbReference>
<evidence type="ECO:0000313" key="8">
    <source>
        <dbReference type="EMBL" id="OQR98318.1"/>
    </source>
</evidence>
<dbReference type="GO" id="GO:0000045">
    <property type="term" value="P:autophagosome assembly"/>
    <property type="evidence" value="ECO:0007669"/>
    <property type="project" value="TreeGrafter"/>
</dbReference>
<evidence type="ECO:0000259" key="7">
    <source>
        <dbReference type="Pfam" id="PF04108"/>
    </source>
</evidence>
<keyword evidence="6" id="KW-0472">Membrane</keyword>
<dbReference type="GO" id="GO:0034727">
    <property type="term" value="P:piecemeal microautophagy of the nucleus"/>
    <property type="evidence" value="ECO:0007669"/>
    <property type="project" value="TreeGrafter"/>
</dbReference>
<evidence type="ECO:0000256" key="4">
    <source>
        <dbReference type="ARBA" id="ARBA00022490"/>
    </source>
</evidence>
<gene>
    <name evidence="8" type="ORF">ACHHYP_08752</name>
</gene>
<dbReference type="GO" id="GO:0060090">
    <property type="term" value="F:molecular adaptor activity"/>
    <property type="evidence" value="ECO:0007669"/>
    <property type="project" value="TreeGrafter"/>
</dbReference>
<sequence length="377" mass="41492">MSASQYEAALKRDGVTLAEYHEQALGLHSLLHEICTTMTMRIQAVASSVEGSEAAIAAQKATTDDFLAANEPVIDKITRIFDALRTQLVDPDLVNGERDKTLFDFVDAETVASLQRDAQTRGAALRDLEVKHSLALEKIRSILSFYHSLEFRGLVDTSAHFEAASTAATDVWATLTSQVSALVQGTADNVAQHGRLLALTASSPLDPMTAQWAAEATGLVKSSQDAVDRLSSFYDAALEHFVDMEQSDRKIVECFTDMHDATHEYDAAYSEAHALYEELRTLHEFYCQFQGSFASLEAELERRRAFDAAQQATVRNMQATLRQAEDAERRAREAYAAEHMRFLPSSLSAVVQVLNGSPSSLIQGQTAPKTMRIDQAP</sequence>
<dbReference type="GO" id="GO:0000422">
    <property type="term" value="P:autophagy of mitochondrion"/>
    <property type="evidence" value="ECO:0007669"/>
    <property type="project" value="TreeGrafter"/>
</dbReference>
<dbReference type="STRING" id="1202772.A0A1V9ZK08"/>
<accession>A0A1V9ZK08</accession>
<dbReference type="GO" id="GO:1990316">
    <property type="term" value="C:Atg1/ULK1 kinase complex"/>
    <property type="evidence" value="ECO:0007669"/>
    <property type="project" value="TreeGrafter"/>
</dbReference>
<comment type="subcellular location">
    <subcellularLocation>
        <location evidence="1">Cytoplasm</location>
    </subcellularLocation>
    <subcellularLocation>
        <location evidence="2">Preautophagosomal structure membrane</location>
        <topology evidence="2">Peripheral membrane protein</topology>
    </subcellularLocation>
</comment>
<dbReference type="AlphaFoldDB" id="A0A1V9ZK08"/>
<keyword evidence="9" id="KW-1185">Reference proteome</keyword>
<comment type="similarity">
    <text evidence="3">Belongs to the ATG17 family.</text>
</comment>
<reference evidence="8 9" key="1">
    <citation type="journal article" date="2014" name="Genome Biol. Evol.">
        <title>The secreted proteins of Achlya hypogyna and Thraustotheca clavata identify the ancestral oomycete secretome and reveal gene acquisitions by horizontal gene transfer.</title>
        <authorList>
            <person name="Misner I."/>
            <person name="Blouin N."/>
            <person name="Leonard G."/>
            <person name="Richards T.A."/>
            <person name="Lane C.E."/>
        </authorList>
    </citation>
    <scope>NUCLEOTIDE SEQUENCE [LARGE SCALE GENOMIC DNA]</scope>
    <source>
        <strain evidence="8 9">ATCC 48635</strain>
    </source>
</reference>
<dbReference type="PANTHER" id="PTHR28005">
    <property type="entry name" value="AUTOPHAGY-RELATED PROTEIN 17"/>
    <property type="match status" value="1"/>
</dbReference>
<dbReference type="Pfam" id="PF04108">
    <property type="entry name" value="ATG17_like"/>
    <property type="match status" value="1"/>
</dbReference>
<comment type="caution">
    <text evidence="8">The sequence shown here is derived from an EMBL/GenBank/DDBJ whole genome shotgun (WGS) entry which is preliminary data.</text>
</comment>
<evidence type="ECO:0000256" key="5">
    <source>
        <dbReference type="ARBA" id="ARBA00023006"/>
    </source>
</evidence>
<name>A0A1V9ZK08_ACHHY</name>
<evidence type="ECO:0000256" key="3">
    <source>
        <dbReference type="ARBA" id="ARBA00006259"/>
    </source>
</evidence>
<organism evidence="8 9">
    <name type="scientific">Achlya hypogyna</name>
    <name type="common">Oomycete</name>
    <name type="synonym">Protoachlya hypogyna</name>
    <dbReference type="NCBI Taxonomy" id="1202772"/>
    <lineage>
        <taxon>Eukaryota</taxon>
        <taxon>Sar</taxon>
        <taxon>Stramenopiles</taxon>
        <taxon>Oomycota</taxon>
        <taxon>Saprolegniomycetes</taxon>
        <taxon>Saprolegniales</taxon>
        <taxon>Achlyaceae</taxon>
        <taxon>Achlya</taxon>
    </lineage>
</organism>
<keyword evidence="5" id="KW-0072">Autophagy</keyword>
<dbReference type="InterPro" id="IPR045326">
    <property type="entry name" value="ATG17-like_dom"/>
</dbReference>
<evidence type="ECO:0000256" key="6">
    <source>
        <dbReference type="ARBA" id="ARBA00023136"/>
    </source>
</evidence>
<dbReference type="InterPro" id="IPR007240">
    <property type="entry name" value="Atg17"/>
</dbReference>
<proteinExistence type="inferred from homology"/>
<dbReference type="OrthoDB" id="1937984at2759"/>
<feature type="domain" description="Autophagy protein ATG17-like" evidence="7">
    <location>
        <begin position="43"/>
        <end position="343"/>
    </location>
</feature>
<evidence type="ECO:0000256" key="1">
    <source>
        <dbReference type="ARBA" id="ARBA00004496"/>
    </source>
</evidence>
<protein>
    <recommendedName>
        <fullName evidence="7">Autophagy protein ATG17-like domain-containing protein</fullName>
    </recommendedName>
</protein>
<dbReference type="EMBL" id="JNBR01000087">
    <property type="protein sequence ID" value="OQR98318.1"/>
    <property type="molecule type" value="Genomic_DNA"/>
</dbReference>
<dbReference type="Proteomes" id="UP000243579">
    <property type="component" value="Unassembled WGS sequence"/>
</dbReference>
<dbReference type="PANTHER" id="PTHR28005:SF1">
    <property type="entry name" value="AUTOPHAGY-RELATED PROTEIN 17"/>
    <property type="match status" value="1"/>
</dbReference>
<keyword evidence="4" id="KW-0963">Cytoplasm</keyword>
<evidence type="ECO:0000313" key="9">
    <source>
        <dbReference type="Proteomes" id="UP000243579"/>
    </source>
</evidence>